<keyword evidence="5 8" id="KW-0342">GTP-binding</keyword>
<feature type="binding site" evidence="8">
    <location>
        <position position="80"/>
    </location>
    <ligand>
        <name>GTP</name>
        <dbReference type="ChEBI" id="CHEBI:37565"/>
    </ligand>
</feature>
<feature type="binding site" evidence="7">
    <location>
        <position position="35"/>
    </location>
    <ligand>
        <name>GTP</name>
        <dbReference type="ChEBI" id="CHEBI:37565"/>
    </ligand>
</feature>
<feature type="binding site" evidence="7">
    <location>
        <position position="136"/>
    </location>
    <ligand>
        <name>GTP</name>
        <dbReference type="ChEBI" id="CHEBI:37565"/>
    </ligand>
</feature>
<dbReference type="InterPro" id="IPR005225">
    <property type="entry name" value="Small_GTP-bd"/>
</dbReference>
<dbReference type="PROSITE" id="PS51422">
    <property type="entry name" value="SAR1"/>
    <property type="match status" value="1"/>
</dbReference>
<reference evidence="10" key="2">
    <citation type="submission" date="2021-04" db="EMBL/GenBank/DDBJ databases">
        <authorList>
            <person name="Podell S."/>
        </authorList>
    </citation>
    <scope>NUCLEOTIDE SEQUENCE</scope>
    <source>
        <strain evidence="10">Hildebrandi</strain>
    </source>
</reference>
<feature type="binding site" evidence="8">
    <location>
        <begin position="136"/>
        <end position="139"/>
    </location>
    <ligand>
        <name>GTP</name>
        <dbReference type="ChEBI" id="CHEBI:37565"/>
    </ligand>
</feature>
<reference evidence="10" key="1">
    <citation type="journal article" date="2021" name="Sci. Rep.">
        <title>Diploid genomic architecture of Nitzschia inconspicua, an elite biomass production diatom.</title>
        <authorList>
            <person name="Oliver A."/>
            <person name="Podell S."/>
            <person name="Pinowska A."/>
            <person name="Traller J.C."/>
            <person name="Smith S.R."/>
            <person name="McClure R."/>
            <person name="Beliaev A."/>
            <person name="Bohutskyi P."/>
            <person name="Hill E.A."/>
            <person name="Rabines A."/>
            <person name="Zheng H."/>
            <person name="Allen L.Z."/>
            <person name="Kuo A."/>
            <person name="Grigoriev I.V."/>
            <person name="Allen A.E."/>
            <person name="Hazlebeck D."/>
            <person name="Allen E.E."/>
        </authorList>
    </citation>
    <scope>NUCLEOTIDE SEQUENCE</scope>
    <source>
        <strain evidence="10">Hildebrandi</strain>
    </source>
</reference>
<organism evidence="10 11">
    <name type="scientific">Nitzschia inconspicua</name>
    <dbReference type="NCBI Taxonomy" id="303405"/>
    <lineage>
        <taxon>Eukaryota</taxon>
        <taxon>Sar</taxon>
        <taxon>Stramenopiles</taxon>
        <taxon>Ochrophyta</taxon>
        <taxon>Bacillariophyta</taxon>
        <taxon>Bacillariophyceae</taxon>
        <taxon>Bacillariophycidae</taxon>
        <taxon>Bacillariales</taxon>
        <taxon>Bacillariaceae</taxon>
        <taxon>Nitzschia</taxon>
    </lineage>
</organism>
<dbReference type="PANTHER" id="PTHR45684">
    <property type="entry name" value="RE74312P"/>
    <property type="match status" value="1"/>
</dbReference>
<dbReference type="SMART" id="SM00178">
    <property type="entry name" value="SAR"/>
    <property type="match status" value="1"/>
</dbReference>
<keyword evidence="3" id="KW-0256">Endoplasmic reticulum</keyword>
<dbReference type="PROSITE" id="PS51417">
    <property type="entry name" value="ARF"/>
    <property type="match status" value="1"/>
</dbReference>
<evidence type="ECO:0000256" key="9">
    <source>
        <dbReference type="PIRSR" id="PIRSR606689-2"/>
    </source>
</evidence>
<dbReference type="GO" id="GO:0003924">
    <property type="term" value="F:GTPase activity"/>
    <property type="evidence" value="ECO:0007669"/>
    <property type="project" value="InterPro"/>
</dbReference>
<dbReference type="GO" id="GO:0005525">
    <property type="term" value="F:GTP binding"/>
    <property type="evidence" value="ECO:0007669"/>
    <property type="project" value="UniProtKB-KW"/>
</dbReference>
<feature type="binding site" evidence="7">
    <location>
        <position position="40"/>
    </location>
    <ligand>
        <name>GTP</name>
        <dbReference type="ChEBI" id="CHEBI:37565"/>
    </ligand>
</feature>
<feature type="binding site" evidence="8">
    <location>
        <begin position="32"/>
        <end position="39"/>
    </location>
    <ligand>
        <name>GTP</name>
        <dbReference type="ChEBI" id="CHEBI:37565"/>
    </ligand>
</feature>
<feature type="binding site" evidence="6">
    <location>
        <position position="34"/>
    </location>
    <ligand>
        <name>Mg(2+)</name>
        <dbReference type="ChEBI" id="CHEBI:18420"/>
    </ligand>
</feature>
<evidence type="ECO:0000313" key="10">
    <source>
        <dbReference type="EMBL" id="KAG7364973.1"/>
    </source>
</evidence>
<dbReference type="InterPro" id="IPR006687">
    <property type="entry name" value="Small_GTPase_SAR1"/>
</dbReference>
<evidence type="ECO:0000256" key="4">
    <source>
        <dbReference type="ARBA" id="ARBA00022927"/>
    </source>
</evidence>
<dbReference type="SMART" id="SM00177">
    <property type="entry name" value="ARF"/>
    <property type="match status" value="1"/>
</dbReference>
<evidence type="ECO:0000256" key="6">
    <source>
        <dbReference type="PIRSR" id="PIRSR606687-1"/>
    </source>
</evidence>
<dbReference type="EMBL" id="JAGRRH010000009">
    <property type="protein sequence ID" value="KAG7364973.1"/>
    <property type="molecule type" value="Genomic_DNA"/>
</dbReference>
<feature type="binding site" evidence="9">
    <location>
        <position position="56"/>
    </location>
    <ligand>
        <name>Mg(2+)</name>
        <dbReference type="ChEBI" id="CHEBI:18420"/>
    </ligand>
</feature>
<evidence type="ECO:0000256" key="1">
    <source>
        <dbReference type="ARBA" id="ARBA00022448"/>
    </source>
</evidence>
<dbReference type="GO" id="GO:0006886">
    <property type="term" value="P:intracellular protein transport"/>
    <property type="evidence" value="ECO:0007669"/>
    <property type="project" value="InterPro"/>
</dbReference>
<evidence type="ECO:0000256" key="8">
    <source>
        <dbReference type="PIRSR" id="PIRSR606689-1"/>
    </source>
</evidence>
<sequence length="191" mass="21513">MASLYNLWKSLIDSLWRALGLEGKEGVLVVLGLDNAGKTTLLHRLRTGDVRSFPPTDRPHHHTESFECQGLKFQAWDLGGHEAVRHLWEDYVCESSAVLFVVDASDSDRLEEAGFELDALIGEKVVQDVPVAVLLNKCDLEEALSSTEICQRIQFDELQRMQGPDKLALFRISVLRGEGYQAAFRWVANFL</sequence>
<evidence type="ECO:0000256" key="2">
    <source>
        <dbReference type="ARBA" id="ARBA00022741"/>
    </source>
</evidence>
<dbReference type="InterPro" id="IPR006689">
    <property type="entry name" value="Small_GTPase_ARF/SAR"/>
</dbReference>
<feature type="binding site" evidence="7">
    <location>
        <position position="139"/>
    </location>
    <ligand>
        <name>GTP</name>
        <dbReference type="ChEBI" id="CHEBI:37565"/>
    </ligand>
</feature>
<keyword evidence="4" id="KW-0653">Protein transport</keyword>
<accession>A0A9K3LMB6</accession>
<dbReference type="Pfam" id="PF00025">
    <property type="entry name" value="Arf"/>
    <property type="match status" value="1"/>
</dbReference>
<keyword evidence="11" id="KW-1185">Reference proteome</keyword>
<dbReference type="NCBIfam" id="TIGR00231">
    <property type="entry name" value="small_GTP"/>
    <property type="match status" value="1"/>
</dbReference>
<evidence type="ECO:0000313" key="11">
    <source>
        <dbReference type="Proteomes" id="UP000693970"/>
    </source>
</evidence>
<comment type="caution">
    <text evidence="10">The sequence shown here is derived from an EMBL/GenBank/DDBJ whole genome shotgun (WGS) entry which is preliminary data.</text>
</comment>
<dbReference type="AlphaFoldDB" id="A0A9K3LMB6"/>
<feature type="binding site" evidence="7">
    <location>
        <position position="39"/>
    </location>
    <ligand>
        <name>GTP</name>
        <dbReference type="ChEBI" id="CHEBI:37565"/>
    </ligand>
</feature>
<dbReference type="Proteomes" id="UP000693970">
    <property type="component" value="Unassembled WGS sequence"/>
</dbReference>
<keyword evidence="6" id="KW-0460">Magnesium</keyword>
<feature type="binding site" evidence="7">
    <location>
        <position position="174"/>
    </location>
    <ligand>
        <name>GTP</name>
        <dbReference type="ChEBI" id="CHEBI:37565"/>
    </ligand>
</feature>
<keyword evidence="2 7" id="KW-0547">Nucleotide-binding</keyword>
<name>A0A9K3LMB6_9STRA</name>
<feature type="binding site" evidence="7">
    <location>
        <position position="37"/>
    </location>
    <ligand>
        <name>GTP</name>
        <dbReference type="ChEBI" id="CHEBI:37565"/>
    </ligand>
</feature>
<feature type="binding site" evidence="9">
    <location>
        <position position="39"/>
    </location>
    <ligand>
        <name>Mg(2+)</name>
        <dbReference type="ChEBI" id="CHEBI:18420"/>
    </ligand>
</feature>
<dbReference type="GO" id="GO:0046872">
    <property type="term" value="F:metal ion binding"/>
    <property type="evidence" value="ECO:0007669"/>
    <property type="project" value="UniProtKB-KW"/>
</dbReference>
<evidence type="ECO:0000256" key="7">
    <source>
        <dbReference type="PIRSR" id="PIRSR606687-2"/>
    </source>
</evidence>
<feature type="binding site" evidence="7">
    <location>
        <position position="38"/>
    </location>
    <ligand>
        <name>GTP</name>
        <dbReference type="ChEBI" id="CHEBI:37565"/>
    </ligand>
</feature>
<keyword evidence="6" id="KW-0479">Metal-binding</keyword>
<proteinExistence type="predicted"/>
<evidence type="ECO:0000256" key="5">
    <source>
        <dbReference type="ARBA" id="ARBA00023134"/>
    </source>
</evidence>
<gene>
    <name evidence="10" type="ORF">IV203_038176</name>
</gene>
<evidence type="ECO:0000256" key="3">
    <source>
        <dbReference type="ARBA" id="ARBA00022824"/>
    </source>
</evidence>
<feature type="binding site" evidence="7">
    <location>
        <position position="137"/>
    </location>
    <ligand>
        <name>GTP</name>
        <dbReference type="ChEBI" id="CHEBI:37565"/>
    </ligand>
</feature>
<keyword evidence="1" id="KW-0813">Transport</keyword>
<dbReference type="OrthoDB" id="2011769at2759"/>
<feature type="binding site" evidence="7">
    <location>
        <position position="175"/>
    </location>
    <ligand>
        <name>GTP</name>
        <dbReference type="ChEBI" id="CHEBI:37565"/>
    </ligand>
</feature>
<protein>
    <submittedName>
        <fullName evidence="10">Small GTP-binding domain protein</fullName>
    </submittedName>
</protein>